<sequence>MSIVTAQRANELISQAPWSENEVLRVFWLQVDGSREEMAAALRTTKGKEEIFAVIVRDDSFKIANRVLTDMSLLLESCRAQLEDFKKNRPEKITVVVLMKESFSKAQIGSPITLPTWFPIRPGLHTHFYLTDLVGLASGTLLSGPEAQIDHVAELIFNLEQALVNSLQALQADRAMQAHAFICILLDKESVDMSRVTADYQAHLSTIIMPRGYRPNASKNTKSIVTDMLRIFLSKNIDNLAKAAKNLGLHMPIGERLLKPSYLAVTLRPRGDYTTSERNWFSILVGIYQSYQIMNAAAHSGDYGMYPPALVHYNSCDLQLFLEDAHALFAYG</sequence>
<organism evidence="1 2">
    <name type="scientific">Xanthomonas hortorum pv. carotae</name>
    <dbReference type="NCBI Taxonomy" id="487904"/>
    <lineage>
        <taxon>Bacteria</taxon>
        <taxon>Pseudomonadati</taxon>
        <taxon>Pseudomonadota</taxon>
        <taxon>Gammaproteobacteria</taxon>
        <taxon>Lysobacterales</taxon>
        <taxon>Lysobacteraceae</taxon>
        <taxon>Xanthomonas</taxon>
    </lineage>
</organism>
<accession>A0A6V7BJ20</accession>
<protein>
    <submittedName>
        <fullName evidence="1">Uncharacterized protein</fullName>
    </submittedName>
</protein>
<dbReference type="EMBL" id="CAJDKC010000001">
    <property type="protein sequence ID" value="CAD0301399.1"/>
    <property type="molecule type" value="Genomic_DNA"/>
</dbReference>
<comment type="caution">
    <text evidence="1">The sequence shown here is derived from an EMBL/GenBank/DDBJ whole genome shotgun (WGS) entry which is preliminary data.</text>
</comment>
<dbReference type="EMBL" id="CAJDKC010000001">
    <property type="protein sequence ID" value="CAD0301386.1"/>
    <property type="molecule type" value="Genomic_DNA"/>
</dbReference>
<evidence type="ECO:0000313" key="1">
    <source>
        <dbReference type="EMBL" id="CAD0301399.1"/>
    </source>
</evidence>
<dbReference type="AlphaFoldDB" id="A0A6V7BJ20"/>
<dbReference type="RefSeq" id="WP_043888797.1">
    <property type="nucleotide sequence ID" value="NZ_CAJDKC010000001.1"/>
</dbReference>
<gene>
    <name evidence="1" type="ORF">CFBP7900_01010</name>
</gene>
<reference evidence="1 2" key="1">
    <citation type="submission" date="2020-07" db="EMBL/GenBank/DDBJ databases">
        <authorList>
            <person name="Pothier F. J."/>
        </authorList>
    </citation>
    <scope>NUCLEOTIDE SEQUENCE [LARGE SCALE GENOMIC DNA]</scope>
    <source>
        <strain evidence="1 2">CFBP 7900</strain>
    </source>
</reference>
<name>A0A6V7BJ20_9XANT</name>
<evidence type="ECO:0000313" key="2">
    <source>
        <dbReference type="Proteomes" id="UP000587508"/>
    </source>
</evidence>
<proteinExistence type="predicted"/>
<dbReference type="Proteomes" id="UP000587508">
    <property type="component" value="Unassembled WGS sequence"/>
</dbReference>